<evidence type="ECO:0000313" key="2">
    <source>
        <dbReference type="Proteomes" id="UP001066276"/>
    </source>
</evidence>
<dbReference type="EMBL" id="JANPWB010000004">
    <property type="protein sequence ID" value="KAJ1194569.1"/>
    <property type="molecule type" value="Genomic_DNA"/>
</dbReference>
<evidence type="ECO:0000313" key="1">
    <source>
        <dbReference type="EMBL" id="KAJ1194569.1"/>
    </source>
</evidence>
<accession>A0AAV7UZM7</accession>
<organism evidence="1 2">
    <name type="scientific">Pleurodeles waltl</name>
    <name type="common">Iberian ribbed newt</name>
    <dbReference type="NCBI Taxonomy" id="8319"/>
    <lineage>
        <taxon>Eukaryota</taxon>
        <taxon>Metazoa</taxon>
        <taxon>Chordata</taxon>
        <taxon>Craniata</taxon>
        <taxon>Vertebrata</taxon>
        <taxon>Euteleostomi</taxon>
        <taxon>Amphibia</taxon>
        <taxon>Batrachia</taxon>
        <taxon>Caudata</taxon>
        <taxon>Salamandroidea</taxon>
        <taxon>Salamandridae</taxon>
        <taxon>Pleurodelinae</taxon>
        <taxon>Pleurodeles</taxon>
    </lineage>
</organism>
<gene>
    <name evidence="1" type="ORF">NDU88_003857</name>
</gene>
<comment type="caution">
    <text evidence="1">The sequence shown here is derived from an EMBL/GenBank/DDBJ whole genome shotgun (WGS) entry which is preliminary data.</text>
</comment>
<protein>
    <submittedName>
        <fullName evidence="1">Uncharacterized protein</fullName>
    </submittedName>
</protein>
<reference evidence="1" key="1">
    <citation type="journal article" date="2022" name="bioRxiv">
        <title>Sequencing and chromosome-scale assembly of the giantPleurodeles waltlgenome.</title>
        <authorList>
            <person name="Brown T."/>
            <person name="Elewa A."/>
            <person name="Iarovenko S."/>
            <person name="Subramanian E."/>
            <person name="Araus A.J."/>
            <person name="Petzold A."/>
            <person name="Susuki M."/>
            <person name="Suzuki K.-i.T."/>
            <person name="Hayashi T."/>
            <person name="Toyoda A."/>
            <person name="Oliveira C."/>
            <person name="Osipova E."/>
            <person name="Leigh N.D."/>
            <person name="Simon A."/>
            <person name="Yun M.H."/>
        </authorList>
    </citation>
    <scope>NUCLEOTIDE SEQUENCE</scope>
    <source>
        <strain evidence="1">20211129_DDA</strain>
        <tissue evidence="1">Liver</tissue>
    </source>
</reference>
<proteinExistence type="predicted"/>
<dbReference type="Proteomes" id="UP001066276">
    <property type="component" value="Chromosome 2_2"/>
</dbReference>
<dbReference type="AlphaFoldDB" id="A0AAV7UZM7"/>
<keyword evidence="2" id="KW-1185">Reference proteome</keyword>
<name>A0AAV7UZM7_PLEWA</name>
<sequence>MSQYRDRGAVRAVRMSQYRDRGAVRAVRMSQYRDRGAVRARPVGWCFTALPSGVLRLRLSAEMTGTHCTSSPINRLPEGQWLP</sequence>